<accession>A0A2P6SBG1</accession>
<dbReference type="GO" id="GO:0010333">
    <property type="term" value="F:terpene synthase activity"/>
    <property type="evidence" value="ECO:0007669"/>
    <property type="project" value="InterPro"/>
</dbReference>
<dbReference type="SMR" id="A0A2P6SBG1"/>
<keyword evidence="1" id="KW-0479">Metal-binding</keyword>
<dbReference type="STRING" id="74649.A0A2P6SBG1"/>
<reference evidence="3 4" key="1">
    <citation type="journal article" date="2018" name="Nat. Genet.">
        <title>The Rosa genome provides new insights in the design of modern roses.</title>
        <authorList>
            <person name="Bendahmane M."/>
        </authorList>
    </citation>
    <scope>NUCLEOTIDE SEQUENCE [LARGE SCALE GENOMIC DNA]</scope>
    <source>
        <strain evidence="4">cv. Old Blush</strain>
    </source>
</reference>
<evidence type="ECO:0000313" key="4">
    <source>
        <dbReference type="Proteomes" id="UP000238479"/>
    </source>
</evidence>
<dbReference type="GO" id="GO:0016114">
    <property type="term" value="P:terpenoid biosynthetic process"/>
    <property type="evidence" value="ECO:0007669"/>
    <property type="project" value="InterPro"/>
</dbReference>
<dbReference type="OMA" id="RTCEIAY"/>
<dbReference type="Proteomes" id="UP000238479">
    <property type="component" value="Chromosome 1"/>
</dbReference>
<proteinExistence type="predicted"/>
<gene>
    <name evidence="3" type="ORF">RchiOBHm_Chr1g0331201</name>
</gene>
<dbReference type="AlphaFoldDB" id="A0A2P6SBG1"/>
<dbReference type="Pfam" id="PF03936">
    <property type="entry name" value="Terpene_synth_C"/>
    <property type="match status" value="1"/>
</dbReference>
<dbReference type="EMBL" id="PDCK01000039">
    <property type="protein sequence ID" value="PRQ56023.1"/>
    <property type="molecule type" value="Genomic_DNA"/>
</dbReference>
<dbReference type="EC" id="4.2.3.46" evidence="3"/>
<comment type="caution">
    <text evidence="3">The sequence shown here is derived from an EMBL/GenBank/DDBJ whole genome shotgun (WGS) entry which is preliminary data.</text>
</comment>
<organism evidence="3 4">
    <name type="scientific">Rosa chinensis</name>
    <name type="common">China rose</name>
    <dbReference type="NCBI Taxonomy" id="74649"/>
    <lineage>
        <taxon>Eukaryota</taxon>
        <taxon>Viridiplantae</taxon>
        <taxon>Streptophyta</taxon>
        <taxon>Embryophyta</taxon>
        <taxon>Tracheophyta</taxon>
        <taxon>Spermatophyta</taxon>
        <taxon>Magnoliopsida</taxon>
        <taxon>eudicotyledons</taxon>
        <taxon>Gunneridae</taxon>
        <taxon>Pentapetalae</taxon>
        <taxon>rosids</taxon>
        <taxon>fabids</taxon>
        <taxon>Rosales</taxon>
        <taxon>Rosaceae</taxon>
        <taxon>Rosoideae</taxon>
        <taxon>Rosoideae incertae sedis</taxon>
        <taxon>Rosa</taxon>
    </lineage>
</organism>
<protein>
    <submittedName>
        <fullName evidence="3">Putative alpha-farnesene synthase</fullName>
        <ecNumber evidence="3">4.2.3.46</ecNumber>
    </submittedName>
</protein>
<dbReference type="SUPFAM" id="SSF48576">
    <property type="entry name" value="Terpenoid synthases"/>
    <property type="match status" value="1"/>
</dbReference>
<keyword evidence="3" id="KW-0456">Lyase</keyword>
<dbReference type="PANTHER" id="PTHR31225">
    <property type="entry name" value="OS04G0344100 PROTEIN-RELATED"/>
    <property type="match status" value="1"/>
</dbReference>
<dbReference type="InterPro" id="IPR005630">
    <property type="entry name" value="Terpene_synthase_metal-bd"/>
</dbReference>
<dbReference type="Gene3D" id="1.10.600.10">
    <property type="entry name" value="Farnesyl Diphosphate Synthase"/>
    <property type="match status" value="1"/>
</dbReference>
<dbReference type="GO" id="GO:0000287">
    <property type="term" value="F:magnesium ion binding"/>
    <property type="evidence" value="ECO:0007669"/>
    <property type="project" value="InterPro"/>
</dbReference>
<dbReference type="PANTHER" id="PTHR31225:SF94">
    <property type="entry name" value="ALPHA-FARNESENE SYNTHASE"/>
    <property type="match status" value="1"/>
</dbReference>
<evidence type="ECO:0000256" key="1">
    <source>
        <dbReference type="ARBA" id="ARBA00022723"/>
    </source>
</evidence>
<dbReference type="Gramene" id="PRQ56023">
    <property type="protein sequence ID" value="PRQ56023"/>
    <property type="gene ID" value="RchiOBHm_Chr1g0331201"/>
</dbReference>
<name>A0A2P6SBG1_ROSCH</name>
<evidence type="ECO:0000313" key="3">
    <source>
        <dbReference type="EMBL" id="PRQ56023.1"/>
    </source>
</evidence>
<feature type="domain" description="Terpene synthase metal-binding" evidence="2">
    <location>
        <begin position="16"/>
        <end position="248"/>
    </location>
</feature>
<evidence type="ECO:0000259" key="2">
    <source>
        <dbReference type="Pfam" id="PF03936"/>
    </source>
</evidence>
<dbReference type="InterPro" id="IPR050148">
    <property type="entry name" value="Terpene_synthase-like"/>
</dbReference>
<dbReference type="InterPro" id="IPR008949">
    <property type="entry name" value="Isoprenoid_synthase_dom_sf"/>
</dbReference>
<sequence>MNLLLLKMKESWWWNNLGLSKNLDFARDRLVECFMCAVGLAFELEYKSFRKWITRVVNLILIIDDVYDVYDSLEELKHFTDAIEKWDIRETDKLLECMKICFQVLYNRTCEIAYEIEEENGWNQVLLHLQKVIYVKHYWWRQSGTIKPTHRPLKSTLAMVSSFTSLILTHAFFSTTHDEGIKNMADFLHKNEDLVYNISLILRLLNDLGTFARGNAASSILCYMREVHSSEEIARKHIKGKIDNAWKKINEKRFTQVPEISSFINITTNIARVGHSLYQDGDGFGDQE</sequence>
<keyword evidence="4" id="KW-1185">Reference proteome</keyword>